<feature type="region of interest" description="Disordered" evidence="1">
    <location>
        <begin position="1"/>
        <end position="308"/>
    </location>
</feature>
<feature type="compositionally biased region" description="Pro residues" evidence="1">
    <location>
        <begin position="175"/>
        <end position="214"/>
    </location>
</feature>
<accession>A0A1B6LG20</accession>
<evidence type="ECO:0000313" key="2">
    <source>
        <dbReference type="EMBL" id="JAT22635.1"/>
    </source>
</evidence>
<protein>
    <submittedName>
        <fullName evidence="2">Uncharacterized protein</fullName>
    </submittedName>
</protein>
<name>A0A1B6LG20_9HEMI</name>
<proteinExistence type="predicted"/>
<feature type="compositionally biased region" description="Low complexity" evidence="1">
    <location>
        <begin position="79"/>
        <end position="101"/>
    </location>
</feature>
<reference evidence="2" key="1">
    <citation type="submission" date="2015-11" db="EMBL/GenBank/DDBJ databases">
        <title>De novo transcriptome assembly of four potential Pierce s Disease insect vectors from Arizona vineyards.</title>
        <authorList>
            <person name="Tassone E.E."/>
        </authorList>
    </citation>
    <scope>NUCLEOTIDE SEQUENCE</scope>
</reference>
<sequence length="328" mass="36364">MSNLRRRSMMVMEVEDFGGSPASSRGGSRPGSPAQFRSPGSSRNTSGAASPQRTPQDIICDIERVRENLRQVRVRLEQRSPSSASTPARPRSSRRASPAASEYYTPGRSPPCPRHSSPAESEYFTPPQRARTPSSCPSSRRSRSPPSCPVHSRANTPPRYPQPLAAASPRSPRHSPSPPQRVHFPTPPTPPQFVYPSPPTPSPEFRHPSPPSPQRPRTRSPSPDYPRSPWSSPPRSPDTTCPSPPRPGGRPHCPGEVTPRRRPRTRRSPSPGSYQSPDSTVPSPPRRQQPRREPPGEAMARPTNPNFLRRVVSLRRRLQILHGQLPRH</sequence>
<feature type="compositionally biased region" description="Basic and acidic residues" evidence="1">
    <location>
        <begin position="61"/>
        <end position="78"/>
    </location>
</feature>
<organism evidence="2">
    <name type="scientific">Graphocephala atropunctata</name>
    <dbReference type="NCBI Taxonomy" id="36148"/>
    <lineage>
        <taxon>Eukaryota</taxon>
        <taxon>Metazoa</taxon>
        <taxon>Ecdysozoa</taxon>
        <taxon>Arthropoda</taxon>
        <taxon>Hexapoda</taxon>
        <taxon>Insecta</taxon>
        <taxon>Pterygota</taxon>
        <taxon>Neoptera</taxon>
        <taxon>Paraneoptera</taxon>
        <taxon>Hemiptera</taxon>
        <taxon>Auchenorrhyncha</taxon>
        <taxon>Membracoidea</taxon>
        <taxon>Cicadellidae</taxon>
        <taxon>Cicadellinae</taxon>
        <taxon>Cicadellini</taxon>
        <taxon>Graphocephala</taxon>
    </lineage>
</organism>
<dbReference type="AlphaFoldDB" id="A0A1B6LG20"/>
<evidence type="ECO:0000256" key="1">
    <source>
        <dbReference type="SAM" id="MobiDB-lite"/>
    </source>
</evidence>
<feature type="compositionally biased region" description="Pro residues" evidence="1">
    <location>
        <begin position="223"/>
        <end position="248"/>
    </location>
</feature>
<dbReference type="EMBL" id="GEBQ01017342">
    <property type="protein sequence ID" value="JAT22635.1"/>
    <property type="molecule type" value="Transcribed_RNA"/>
</dbReference>
<feature type="compositionally biased region" description="Low complexity" evidence="1">
    <location>
        <begin position="18"/>
        <end position="34"/>
    </location>
</feature>
<gene>
    <name evidence="2" type="ORF">g.24299</name>
</gene>
<feature type="compositionally biased region" description="Polar residues" evidence="1">
    <location>
        <begin position="38"/>
        <end position="55"/>
    </location>
</feature>
<feature type="compositionally biased region" description="Polar residues" evidence="1">
    <location>
        <begin position="272"/>
        <end position="281"/>
    </location>
</feature>